<feature type="transmembrane region" description="Helical" evidence="2">
    <location>
        <begin position="83"/>
        <end position="108"/>
    </location>
</feature>
<protein>
    <recommendedName>
        <fullName evidence="3">PGG domain-containing protein</fullName>
    </recommendedName>
</protein>
<name>A0ABU6SL52_9FABA</name>
<evidence type="ECO:0000256" key="2">
    <source>
        <dbReference type="SAM" id="Phobius"/>
    </source>
</evidence>
<accession>A0ABU6SL52</accession>
<dbReference type="InterPro" id="IPR026961">
    <property type="entry name" value="PGG_dom"/>
</dbReference>
<feature type="compositionally biased region" description="Polar residues" evidence="1">
    <location>
        <begin position="205"/>
        <end position="215"/>
    </location>
</feature>
<feature type="transmembrane region" description="Helical" evidence="2">
    <location>
        <begin position="115"/>
        <end position="136"/>
    </location>
</feature>
<proteinExistence type="predicted"/>
<gene>
    <name evidence="4" type="ORF">PIB30_062533</name>
</gene>
<dbReference type="Proteomes" id="UP001341840">
    <property type="component" value="Unassembled WGS sequence"/>
</dbReference>
<evidence type="ECO:0000313" key="5">
    <source>
        <dbReference type="Proteomes" id="UP001341840"/>
    </source>
</evidence>
<dbReference type="PANTHER" id="PTHR24177">
    <property type="entry name" value="CASKIN"/>
    <property type="match status" value="1"/>
</dbReference>
<evidence type="ECO:0000313" key="4">
    <source>
        <dbReference type="EMBL" id="MED6137167.1"/>
    </source>
</evidence>
<feature type="domain" description="PGG" evidence="3">
    <location>
        <begin position="17"/>
        <end position="137"/>
    </location>
</feature>
<evidence type="ECO:0000259" key="3">
    <source>
        <dbReference type="Pfam" id="PF13962"/>
    </source>
</evidence>
<keyword evidence="2" id="KW-0472">Membrane</keyword>
<keyword evidence="2" id="KW-0812">Transmembrane</keyword>
<organism evidence="4 5">
    <name type="scientific">Stylosanthes scabra</name>
    <dbReference type="NCBI Taxonomy" id="79078"/>
    <lineage>
        <taxon>Eukaryota</taxon>
        <taxon>Viridiplantae</taxon>
        <taxon>Streptophyta</taxon>
        <taxon>Embryophyta</taxon>
        <taxon>Tracheophyta</taxon>
        <taxon>Spermatophyta</taxon>
        <taxon>Magnoliopsida</taxon>
        <taxon>eudicotyledons</taxon>
        <taxon>Gunneridae</taxon>
        <taxon>Pentapetalae</taxon>
        <taxon>rosids</taxon>
        <taxon>fabids</taxon>
        <taxon>Fabales</taxon>
        <taxon>Fabaceae</taxon>
        <taxon>Papilionoideae</taxon>
        <taxon>50 kb inversion clade</taxon>
        <taxon>dalbergioids sensu lato</taxon>
        <taxon>Dalbergieae</taxon>
        <taxon>Pterocarpus clade</taxon>
        <taxon>Stylosanthes</taxon>
    </lineage>
</organism>
<dbReference type="PANTHER" id="PTHR24177:SF423">
    <property type="entry name" value="PGG DOMAIN-CONTAINING PROTEIN-RELATED"/>
    <property type="match status" value="1"/>
</dbReference>
<keyword evidence="2" id="KW-1133">Transmembrane helix</keyword>
<comment type="caution">
    <text evidence="4">The sequence shown here is derived from an EMBL/GenBank/DDBJ whole genome shotgun (WGS) entry which is preliminary data.</text>
</comment>
<dbReference type="Pfam" id="PF13962">
    <property type="entry name" value="PGG"/>
    <property type="match status" value="1"/>
</dbReference>
<feature type="region of interest" description="Disordered" evidence="1">
    <location>
        <begin position="182"/>
        <end position="228"/>
    </location>
</feature>
<reference evidence="4 5" key="1">
    <citation type="journal article" date="2023" name="Plants (Basel)">
        <title>Bridging the Gap: Combining Genomics and Transcriptomics Approaches to Understand Stylosanthes scabra, an Orphan Legume from the Brazilian Caatinga.</title>
        <authorList>
            <person name="Ferreira-Neto J.R.C."/>
            <person name="da Silva M.D."/>
            <person name="Binneck E."/>
            <person name="de Melo N.F."/>
            <person name="da Silva R.H."/>
            <person name="de Melo A.L.T.M."/>
            <person name="Pandolfi V."/>
            <person name="Bustamante F.O."/>
            <person name="Brasileiro-Vidal A.C."/>
            <person name="Benko-Iseppon A.M."/>
        </authorList>
    </citation>
    <scope>NUCLEOTIDE SEQUENCE [LARGE SCALE GENOMIC DNA]</scope>
    <source>
        <tissue evidence="4">Leaves</tissue>
    </source>
</reference>
<sequence length="228" mass="24359">MSVSTSREWKPFDSDENWLKDNRGHLGTIANVIATMSIQNVLNPPGGFVQNGNNGSVLCPTPMVRGEACPGQSIFAAVDPVGYIWFMLVNIISFVISVITFIILVTGISLKPGTLFLIVVGCLCISLSLLIASFGISFRIMNPRASEIIGAIASYGSFTAVLIFSSIRVFELIQSVANLNRRGTPRAPDKQQSPGSVKGQGCLTDCSSDPSCSFQHDSDGEGSGYCIE</sequence>
<dbReference type="EMBL" id="JASCZI010060997">
    <property type="protein sequence ID" value="MED6137167.1"/>
    <property type="molecule type" value="Genomic_DNA"/>
</dbReference>
<feature type="transmembrane region" description="Helical" evidence="2">
    <location>
        <begin position="148"/>
        <end position="170"/>
    </location>
</feature>
<evidence type="ECO:0000256" key="1">
    <source>
        <dbReference type="SAM" id="MobiDB-lite"/>
    </source>
</evidence>
<keyword evidence="5" id="KW-1185">Reference proteome</keyword>